<feature type="chain" id="PRO_5042022080" description="GH10 domain-containing protein" evidence="6">
    <location>
        <begin position="22"/>
        <end position="573"/>
    </location>
</feature>
<dbReference type="AlphaFoldDB" id="A0AAD9NDS1"/>
<evidence type="ECO:0000256" key="1">
    <source>
        <dbReference type="ARBA" id="ARBA00007495"/>
    </source>
</evidence>
<keyword evidence="2" id="KW-0677">Repeat</keyword>
<evidence type="ECO:0000256" key="3">
    <source>
        <dbReference type="ARBA" id="ARBA00022801"/>
    </source>
</evidence>
<dbReference type="SUPFAM" id="SSF49785">
    <property type="entry name" value="Galactose-binding domain-like"/>
    <property type="match status" value="1"/>
</dbReference>
<dbReference type="PANTHER" id="PTHR31490">
    <property type="entry name" value="GLYCOSYL HYDROLASE"/>
    <property type="match status" value="1"/>
</dbReference>
<feature type="domain" description="GH10" evidence="7">
    <location>
        <begin position="212"/>
        <end position="516"/>
    </location>
</feature>
<accession>A0AAD9NDS1</accession>
<sequence>MMRLLVVVITGFLALGHRVRAVDVIFGYEDPSQNKFKNWDFESNLSNNDWTVSGATVTKVSGGHTGRSSIKVQNRVAPDGGVKQTVTGLRQNTNYFVSMFVKMLTNAPSGLGYVSFYIMCKSGSVSTLVAKLPFQTTEDTWKHIGGDYKLPSGSSAQCYIRTKPTAVTFQLDSASFIELKKHSNWKSYLDKKIKTLRTSSLRIKGRLPSGCSPSSTTVKVELKRHEFGFGTAIKAREFIGQSQVQVNYRNFILKHFNWAVFENAMKWIYMESSKGHTDYSTIDKAMAILKKNNITIRGHNILWEIMKNNPKWVQKLSGAALKNDALKRVTDMTRRFKNDIAEWDLCNEYLHKHFYELKTQYRDMLISEFQKAHMYDPNAKLFLNDYEIVKKGRMTSAMADLAEYLKKKNAHIGGIGIQSHLKILPMDEEVLEKRLQIVGRVGLPITITELSVHNTNVQTRANALDMALRVYFASPNVHAIILWGFADQFFTFANDFYLTQGTNFTPNTAGQKLLHLIHEEWSTKKDIHPTSSNVDTTISQAFRGTYKLTATCNGNVKIEKEFFLGKNAITVNF</sequence>
<keyword evidence="5" id="KW-0624">Polysaccharide degradation</keyword>
<protein>
    <recommendedName>
        <fullName evidence="7">GH10 domain-containing protein</fullName>
    </recommendedName>
</protein>
<evidence type="ECO:0000256" key="4">
    <source>
        <dbReference type="ARBA" id="ARBA00023277"/>
    </source>
</evidence>
<evidence type="ECO:0000256" key="5">
    <source>
        <dbReference type="ARBA" id="ARBA00023326"/>
    </source>
</evidence>
<dbReference type="PRINTS" id="PR00134">
    <property type="entry name" value="GLHYDRLASE10"/>
</dbReference>
<dbReference type="Pfam" id="PF02018">
    <property type="entry name" value="CBM_4_9"/>
    <property type="match status" value="1"/>
</dbReference>
<dbReference type="EMBL" id="JAODUP010000038">
    <property type="protein sequence ID" value="KAK2166537.1"/>
    <property type="molecule type" value="Genomic_DNA"/>
</dbReference>
<gene>
    <name evidence="8" type="ORF">LSH36_38g07004</name>
</gene>
<organism evidence="8 9">
    <name type="scientific">Paralvinella palmiformis</name>
    <dbReference type="NCBI Taxonomy" id="53620"/>
    <lineage>
        <taxon>Eukaryota</taxon>
        <taxon>Metazoa</taxon>
        <taxon>Spiralia</taxon>
        <taxon>Lophotrochozoa</taxon>
        <taxon>Annelida</taxon>
        <taxon>Polychaeta</taxon>
        <taxon>Sedentaria</taxon>
        <taxon>Canalipalpata</taxon>
        <taxon>Terebellida</taxon>
        <taxon>Terebelliformia</taxon>
        <taxon>Alvinellidae</taxon>
        <taxon>Paralvinella</taxon>
    </lineage>
</organism>
<feature type="signal peptide" evidence="6">
    <location>
        <begin position="1"/>
        <end position="21"/>
    </location>
</feature>
<evidence type="ECO:0000259" key="7">
    <source>
        <dbReference type="PROSITE" id="PS51760"/>
    </source>
</evidence>
<comment type="similarity">
    <text evidence="1">Belongs to the glycosyl hydrolase 10 (cellulase F) family.</text>
</comment>
<dbReference type="GO" id="GO:0031176">
    <property type="term" value="F:endo-1,4-beta-xylanase activity"/>
    <property type="evidence" value="ECO:0007669"/>
    <property type="project" value="UniProtKB-ARBA"/>
</dbReference>
<dbReference type="InterPro" id="IPR001000">
    <property type="entry name" value="GH10_dom"/>
</dbReference>
<dbReference type="GO" id="GO:0000272">
    <property type="term" value="P:polysaccharide catabolic process"/>
    <property type="evidence" value="ECO:0007669"/>
    <property type="project" value="UniProtKB-KW"/>
</dbReference>
<evidence type="ECO:0000256" key="2">
    <source>
        <dbReference type="ARBA" id="ARBA00022737"/>
    </source>
</evidence>
<keyword evidence="4" id="KW-0119">Carbohydrate metabolism</keyword>
<dbReference type="InterPro" id="IPR044846">
    <property type="entry name" value="GH10"/>
</dbReference>
<dbReference type="InterPro" id="IPR008979">
    <property type="entry name" value="Galactose-bd-like_sf"/>
</dbReference>
<keyword evidence="3" id="KW-0378">Hydrolase</keyword>
<evidence type="ECO:0000313" key="8">
    <source>
        <dbReference type="EMBL" id="KAK2166537.1"/>
    </source>
</evidence>
<evidence type="ECO:0000256" key="6">
    <source>
        <dbReference type="SAM" id="SignalP"/>
    </source>
</evidence>
<dbReference type="InterPro" id="IPR003305">
    <property type="entry name" value="CenC_carb-bd"/>
</dbReference>
<proteinExistence type="inferred from homology"/>
<dbReference type="Gene3D" id="3.20.20.80">
    <property type="entry name" value="Glycosidases"/>
    <property type="match status" value="1"/>
</dbReference>
<evidence type="ECO:0000313" key="9">
    <source>
        <dbReference type="Proteomes" id="UP001208570"/>
    </source>
</evidence>
<reference evidence="8" key="1">
    <citation type="journal article" date="2023" name="Mol. Biol. Evol.">
        <title>Third-Generation Sequencing Reveals the Adaptive Role of the Epigenome in Three Deep-Sea Polychaetes.</title>
        <authorList>
            <person name="Perez M."/>
            <person name="Aroh O."/>
            <person name="Sun Y."/>
            <person name="Lan Y."/>
            <person name="Juniper S.K."/>
            <person name="Young C.R."/>
            <person name="Angers B."/>
            <person name="Qian P.Y."/>
        </authorList>
    </citation>
    <scope>NUCLEOTIDE SEQUENCE</scope>
    <source>
        <strain evidence="8">P08H-3</strain>
    </source>
</reference>
<dbReference type="Proteomes" id="UP001208570">
    <property type="component" value="Unassembled WGS sequence"/>
</dbReference>
<name>A0AAD9NDS1_9ANNE</name>
<comment type="caution">
    <text evidence="8">The sequence shown here is derived from an EMBL/GenBank/DDBJ whole genome shotgun (WGS) entry which is preliminary data.</text>
</comment>
<keyword evidence="6" id="KW-0732">Signal</keyword>
<dbReference type="PROSITE" id="PS51760">
    <property type="entry name" value="GH10_2"/>
    <property type="match status" value="1"/>
</dbReference>
<dbReference type="PANTHER" id="PTHR31490:SF1">
    <property type="entry name" value="ENDO-1,4-BETA-XYLANASE 1"/>
    <property type="match status" value="1"/>
</dbReference>
<dbReference type="InterPro" id="IPR017853">
    <property type="entry name" value="GH"/>
</dbReference>
<dbReference type="SUPFAM" id="SSF51445">
    <property type="entry name" value="(Trans)glycosidases"/>
    <property type="match status" value="1"/>
</dbReference>
<dbReference type="Pfam" id="PF00331">
    <property type="entry name" value="Glyco_hydro_10"/>
    <property type="match status" value="1"/>
</dbReference>
<dbReference type="SMART" id="SM00633">
    <property type="entry name" value="Glyco_10"/>
    <property type="match status" value="1"/>
</dbReference>
<dbReference type="Gene3D" id="2.60.120.260">
    <property type="entry name" value="Galactose-binding domain-like"/>
    <property type="match status" value="1"/>
</dbReference>
<keyword evidence="9" id="KW-1185">Reference proteome</keyword>